<dbReference type="GO" id="GO:0005524">
    <property type="term" value="F:ATP binding"/>
    <property type="evidence" value="ECO:0007669"/>
    <property type="project" value="InterPro"/>
</dbReference>
<protein>
    <submittedName>
        <fullName evidence="2">Tyrosine-protein kinase receptor TYRO3</fullName>
    </submittedName>
</protein>
<dbReference type="InterPro" id="IPR001245">
    <property type="entry name" value="Ser-Thr/Tyr_kinase_cat_dom"/>
</dbReference>
<dbReference type="PANTHER" id="PTHR24416:SF564">
    <property type="entry name" value="MACROPHAGE-STIMULATING PROTEIN RECEPTOR"/>
    <property type="match status" value="1"/>
</dbReference>
<keyword evidence="3" id="KW-1185">Reference proteome</keyword>
<gene>
    <name evidence="2" type="ORF">GBAR_LOCUS7774</name>
</gene>
<feature type="domain" description="Protein kinase" evidence="1">
    <location>
        <begin position="1"/>
        <end position="165"/>
    </location>
</feature>
<dbReference type="Proteomes" id="UP001174909">
    <property type="component" value="Unassembled WGS sequence"/>
</dbReference>
<evidence type="ECO:0000259" key="1">
    <source>
        <dbReference type="PROSITE" id="PS50011"/>
    </source>
</evidence>
<keyword evidence="2" id="KW-0418">Kinase</keyword>
<organism evidence="2 3">
    <name type="scientific">Geodia barretti</name>
    <name type="common">Barrett's horny sponge</name>
    <dbReference type="NCBI Taxonomy" id="519541"/>
    <lineage>
        <taxon>Eukaryota</taxon>
        <taxon>Metazoa</taxon>
        <taxon>Porifera</taxon>
        <taxon>Demospongiae</taxon>
        <taxon>Heteroscleromorpha</taxon>
        <taxon>Tetractinellida</taxon>
        <taxon>Astrophorina</taxon>
        <taxon>Geodiidae</taxon>
        <taxon>Geodia</taxon>
    </lineage>
</organism>
<dbReference type="GO" id="GO:0006909">
    <property type="term" value="P:phagocytosis"/>
    <property type="evidence" value="ECO:0007669"/>
    <property type="project" value="TreeGrafter"/>
</dbReference>
<dbReference type="EMBL" id="CASHTH010001154">
    <property type="protein sequence ID" value="CAI8012120.1"/>
    <property type="molecule type" value="Genomic_DNA"/>
</dbReference>
<dbReference type="AlphaFoldDB" id="A0AA35RIG4"/>
<dbReference type="InterPro" id="IPR020635">
    <property type="entry name" value="Tyr_kinase_cat_dom"/>
</dbReference>
<keyword evidence="2" id="KW-0808">Transferase</keyword>
<dbReference type="InterPro" id="IPR000719">
    <property type="entry name" value="Prot_kinase_dom"/>
</dbReference>
<dbReference type="InterPro" id="IPR050122">
    <property type="entry name" value="RTK"/>
</dbReference>
<dbReference type="GO" id="GO:0016477">
    <property type="term" value="P:cell migration"/>
    <property type="evidence" value="ECO:0007669"/>
    <property type="project" value="TreeGrafter"/>
</dbReference>
<dbReference type="GO" id="GO:0007169">
    <property type="term" value="P:cell surface receptor protein tyrosine kinase signaling pathway"/>
    <property type="evidence" value="ECO:0007669"/>
    <property type="project" value="TreeGrafter"/>
</dbReference>
<dbReference type="SUPFAM" id="SSF56112">
    <property type="entry name" value="Protein kinase-like (PK-like)"/>
    <property type="match status" value="1"/>
</dbReference>
<name>A0AA35RIG4_GEOBA</name>
<comment type="caution">
    <text evidence="2">The sequence shown here is derived from an EMBL/GenBank/DDBJ whole genome shotgun (WGS) entry which is preliminary data.</text>
</comment>
<dbReference type="PROSITE" id="PS50011">
    <property type="entry name" value="PROTEIN_KINASE_DOM"/>
    <property type="match status" value="1"/>
</dbReference>
<sequence length="165" mass="18625">MLYNWKGYTHHLVAVKTLKGRFSLSDVKRLAEESQIMAGFDHPNVMKLLGVSSISGSKTLFIIMPFMAHGSLFTYLRKNRADFTVENEELVFNLSSMIDLNNVIKVADFGQSEDIYAGNYFRQTTEQDEDGEPPVKLPVKWMALGSLNDGIFSKKTDVWSFGVTC</sequence>
<accession>A0AA35RIG4</accession>
<dbReference type="SMART" id="SM00219">
    <property type="entry name" value="TyrKc"/>
    <property type="match status" value="1"/>
</dbReference>
<dbReference type="Pfam" id="PF07714">
    <property type="entry name" value="PK_Tyr_Ser-Thr"/>
    <property type="match status" value="2"/>
</dbReference>
<dbReference type="PANTHER" id="PTHR24416">
    <property type="entry name" value="TYROSINE-PROTEIN KINASE RECEPTOR"/>
    <property type="match status" value="1"/>
</dbReference>
<dbReference type="GO" id="GO:0005886">
    <property type="term" value="C:plasma membrane"/>
    <property type="evidence" value="ECO:0007669"/>
    <property type="project" value="TreeGrafter"/>
</dbReference>
<keyword evidence="2" id="KW-0675">Receptor</keyword>
<dbReference type="Gene3D" id="1.10.510.10">
    <property type="entry name" value="Transferase(Phosphotransferase) domain 1"/>
    <property type="match status" value="2"/>
</dbReference>
<dbReference type="InterPro" id="IPR011009">
    <property type="entry name" value="Kinase-like_dom_sf"/>
</dbReference>
<reference evidence="2" key="1">
    <citation type="submission" date="2023-03" db="EMBL/GenBank/DDBJ databases">
        <authorList>
            <person name="Steffen K."/>
            <person name="Cardenas P."/>
        </authorList>
    </citation>
    <scope>NUCLEOTIDE SEQUENCE</scope>
</reference>
<dbReference type="GO" id="GO:0043235">
    <property type="term" value="C:receptor complex"/>
    <property type="evidence" value="ECO:0007669"/>
    <property type="project" value="TreeGrafter"/>
</dbReference>
<evidence type="ECO:0000313" key="2">
    <source>
        <dbReference type="EMBL" id="CAI8012120.1"/>
    </source>
</evidence>
<proteinExistence type="predicted"/>
<dbReference type="GO" id="GO:0004714">
    <property type="term" value="F:transmembrane receptor protein tyrosine kinase activity"/>
    <property type="evidence" value="ECO:0007669"/>
    <property type="project" value="TreeGrafter"/>
</dbReference>
<evidence type="ECO:0000313" key="3">
    <source>
        <dbReference type="Proteomes" id="UP001174909"/>
    </source>
</evidence>